<evidence type="ECO:0000313" key="2">
    <source>
        <dbReference type="EMBL" id="HHS52358.1"/>
    </source>
</evidence>
<sequence>MRQNHSLRKKRTQRNPPNWVLFGIPFLFSFSVVSALGGFTVTVHGSWLTVFVVHSTCRKVLGCL</sequence>
<gene>
    <name evidence="2" type="ORF">ENW73_05770</name>
</gene>
<keyword evidence="1" id="KW-1133">Transmembrane helix</keyword>
<organism evidence="2">
    <name type="scientific">candidate division WOR-3 bacterium</name>
    <dbReference type="NCBI Taxonomy" id="2052148"/>
    <lineage>
        <taxon>Bacteria</taxon>
        <taxon>Bacteria division WOR-3</taxon>
    </lineage>
</organism>
<dbReference type="AlphaFoldDB" id="A0A7C6EAP7"/>
<feature type="transmembrane region" description="Helical" evidence="1">
    <location>
        <begin position="20"/>
        <end position="41"/>
    </location>
</feature>
<evidence type="ECO:0000256" key="1">
    <source>
        <dbReference type="SAM" id="Phobius"/>
    </source>
</evidence>
<comment type="caution">
    <text evidence="2">The sequence shown here is derived from an EMBL/GenBank/DDBJ whole genome shotgun (WGS) entry which is preliminary data.</text>
</comment>
<dbReference type="EMBL" id="DTLI01000140">
    <property type="protein sequence ID" value="HHS52358.1"/>
    <property type="molecule type" value="Genomic_DNA"/>
</dbReference>
<accession>A0A7C6EAP7</accession>
<evidence type="ECO:0008006" key="3">
    <source>
        <dbReference type="Google" id="ProtNLM"/>
    </source>
</evidence>
<name>A0A7C6EAP7_UNCW3</name>
<reference evidence="2" key="1">
    <citation type="journal article" date="2020" name="mSystems">
        <title>Genome- and Community-Level Interaction Insights into Carbon Utilization and Element Cycling Functions of Hydrothermarchaeota in Hydrothermal Sediment.</title>
        <authorList>
            <person name="Zhou Z."/>
            <person name="Liu Y."/>
            <person name="Xu W."/>
            <person name="Pan J."/>
            <person name="Luo Z.H."/>
            <person name="Li M."/>
        </authorList>
    </citation>
    <scope>NUCLEOTIDE SEQUENCE [LARGE SCALE GENOMIC DNA]</scope>
    <source>
        <strain evidence="2">SpSt-876</strain>
    </source>
</reference>
<proteinExistence type="predicted"/>
<keyword evidence="1" id="KW-0472">Membrane</keyword>
<protein>
    <recommendedName>
        <fullName evidence="3">Transmembrane protein</fullName>
    </recommendedName>
</protein>
<keyword evidence="1" id="KW-0812">Transmembrane</keyword>